<gene>
    <name evidence="2" type="ORF">DB31_1914</name>
</gene>
<accession>A0A085WB33</accession>
<dbReference type="AlphaFoldDB" id="A0A085WB33"/>
<dbReference type="EMBL" id="JMCB01000013">
    <property type="protein sequence ID" value="KFE64896.1"/>
    <property type="molecule type" value="Genomic_DNA"/>
</dbReference>
<feature type="transmembrane region" description="Helical" evidence="1">
    <location>
        <begin position="70"/>
        <end position="87"/>
    </location>
</feature>
<keyword evidence="3" id="KW-1185">Reference proteome</keyword>
<evidence type="ECO:0000313" key="3">
    <source>
        <dbReference type="Proteomes" id="UP000028725"/>
    </source>
</evidence>
<evidence type="ECO:0000313" key="2">
    <source>
        <dbReference type="EMBL" id="KFE64896.1"/>
    </source>
</evidence>
<feature type="transmembrane region" description="Helical" evidence="1">
    <location>
        <begin position="93"/>
        <end position="111"/>
    </location>
</feature>
<reference evidence="2 3" key="1">
    <citation type="submission" date="2014-04" db="EMBL/GenBank/DDBJ databases">
        <title>Genome assembly of Hyalangium minutum DSM 14724.</title>
        <authorList>
            <person name="Sharma G."/>
            <person name="Subramanian S."/>
        </authorList>
    </citation>
    <scope>NUCLEOTIDE SEQUENCE [LARGE SCALE GENOMIC DNA]</scope>
    <source>
        <strain evidence="2 3">DSM 14724</strain>
    </source>
</reference>
<comment type="caution">
    <text evidence="2">The sequence shown here is derived from an EMBL/GenBank/DDBJ whole genome shotgun (WGS) entry which is preliminary data.</text>
</comment>
<organism evidence="2 3">
    <name type="scientific">Hyalangium minutum</name>
    <dbReference type="NCBI Taxonomy" id="394096"/>
    <lineage>
        <taxon>Bacteria</taxon>
        <taxon>Pseudomonadati</taxon>
        <taxon>Myxococcota</taxon>
        <taxon>Myxococcia</taxon>
        <taxon>Myxococcales</taxon>
        <taxon>Cystobacterineae</taxon>
        <taxon>Archangiaceae</taxon>
        <taxon>Hyalangium</taxon>
    </lineage>
</organism>
<name>A0A085WB33_9BACT</name>
<keyword evidence="1" id="KW-1133">Transmembrane helix</keyword>
<dbReference type="Proteomes" id="UP000028725">
    <property type="component" value="Unassembled WGS sequence"/>
</dbReference>
<dbReference type="OrthoDB" id="5517387at2"/>
<sequence length="118" mass="12877">MRYRVRTPEGELEYESILHVEQAYVAGLVDPEDEVLEEGGTLWRKAATIPTLARARGTGVQSWAHKNAQVLGILIAAAAGLLALILMRMGYGLWALAPALAASSLAGRVTYKAFNRRR</sequence>
<proteinExistence type="predicted"/>
<keyword evidence="1" id="KW-0812">Transmembrane</keyword>
<keyword evidence="1" id="KW-0472">Membrane</keyword>
<dbReference type="STRING" id="394096.DB31_1914"/>
<protein>
    <submittedName>
        <fullName evidence="2">Uncharacterized protein</fullName>
    </submittedName>
</protein>
<dbReference type="RefSeq" id="WP_044193863.1">
    <property type="nucleotide sequence ID" value="NZ_JMCB01000013.1"/>
</dbReference>
<evidence type="ECO:0000256" key="1">
    <source>
        <dbReference type="SAM" id="Phobius"/>
    </source>
</evidence>